<gene>
    <name evidence="2" type="ORF">STAS_27652</name>
</gene>
<evidence type="ECO:0000313" key="3">
    <source>
        <dbReference type="Proteomes" id="UP000325081"/>
    </source>
</evidence>
<reference evidence="3" key="1">
    <citation type="journal article" date="2019" name="Curr. Biol.">
        <title>Genome Sequence of Striga asiatica Provides Insight into the Evolution of Plant Parasitism.</title>
        <authorList>
            <person name="Yoshida S."/>
            <person name="Kim S."/>
            <person name="Wafula E.K."/>
            <person name="Tanskanen J."/>
            <person name="Kim Y.M."/>
            <person name="Honaas L."/>
            <person name="Yang Z."/>
            <person name="Spallek T."/>
            <person name="Conn C.E."/>
            <person name="Ichihashi Y."/>
            <person name="Cheong K."/>
            <person name="Cui S."/>
            <person name="Der J.P."/>
            <person name="Gundlach H."/>
            <person name="Jiao Y."/>
            <person name="Hori C."/>
            <person name="Ishida J.K."/>
            <person name="Kasahara H."/>
            <person name="Kiba T."/>
            <person name="Kim M.S."/>
            <person name="Koo N."/>
            <person name="Laohavisit A."/>
            <person name="Lee Y.H."/>
            <person name="Lumba S."/>
            <person name="McCourt P."/>
            <person name="Mortimer J.C."/>
            <person name="Mutuku J.M."/>
            <person name="Nomura T."/>
            <person name="Sasaki-Sekimoto Y."/>
            <person name="Seto Y."/>
            <person name="Wang Y."/>
            <person name="Wakatake T."/>
            <person name="Sakakibara H."/>
            <person name="Demura T."/>
            <person name="Yamaguchi S."/>
            <person name="Yoneyama K."/>
            <person name="Manabe R.I."/>
            <person name="Nelson D.C."/>
            <person name="Schulman A.H."/>
            <person name="Timko M.P."/>
            <person name="dePamphilis C.W."/>
            <person name="Choi D."/>
            <person name="Shirasu K."/>
        </authorList>
    </citation>
    <scope>NUCLEOTIDE SEQUENCE [LARGE SCALE GENOMIC DNA]</scope>
    <source>
        <strain evidence="3">cv. UVA1</strain>
    </source>
</reference>
<proteinExistence type="predicted"/>
<feature type="region of interest" description="Disordered" evidence="1">
    <location>
        <begin position="85"/>
        <end position="104"/>
    </location>
</feature>
<keyword evidence="3" id="KW-1185">Reference proteome</keyword>
<evidence type="ECO:0000256" key="1">
    <source>
        <dbReference type="SAM" id="MobiDB-lite"/>
    </source>
</evidence>
<dbReference type="EMBL" id="BKCP01009181">
    <property type="protein sequence ID" value="GER50344.1"/>
    <property type="molecule type" value="Genomic_DNA"/>
</dbReference>
<sequence>MNPSGAKFSPNYSFAVGLGYFVLLYLKRLSPHRTRASSARFLTHHYRNPGSAGAAPIIIGWLEQFQKPPPPPNPASSEIPYAGAGAAAKVTPRSPPLRNPKISSSDRSRWLSSAICALSTAFSDSTPAKFCAAAFRPARIRRFSSLSSATCATKSSKCFCFLALLRRAESRFEIILFLFL</sequence>
<dbReference type="Proteomes" id="UP000325081">
    <property type="component" value="Unassembled WGS sequence"/>
</dbReference>
<comment type="caution">
    <text evidence="2">The sequence shown here is derived from an EMBL/GenBank/DDBJ whole genome shotgun (WGS) entry which is preliminary data.</text>
</comment>
<organism evidence="2 3">
    <name type="scientific">Striga asiatica</name>
    <name type="common">Asiatic witchweed</name>
    <name type="synonym">Buchnera asiatica</name>
    <dbReference type="NCBI Taxonomy" id="4170"/>
    <lineage>
        <taxon>Eukaryota</taxon>
        <taxon>Viridiplantae</taxon>
        <taxon>Streptophyta</taxon>
        <taxon>Embryophyta</taxon>
        <taxon>Tracheophyta</taxon>
        <taxon>Spermatophyta</taxon>
        <taxon>Magnoliopsida</taxon>
        <taxon>eudicotyledons</taxon>
        <taxon>Gunneridae</taxon>
        <taxon>Pentapetalae</taxon>
        <taxon>asterids</taxon>
        <taxon>lamiids</taxon>
        <taxon>Lamiales</taxon>
        <taxon>Orobanchaceae</taxon>
        <taxon>Buchnereae</taxon>
        <taxon>Striga</taxon>
    </lineage>
</organism>
<evidence type="ECO:0000313" key="2">
    <source>
        <dbReference type="EMBL" id="GER50344.1"/>
    </source>
</evidence>
<dbReference type="AlphaFoldDB" id="A0A5A7R1T9"/>
<name>A0A5A7R1T9_STRAF</name>
<protein>
    <submittedName>
        <fullName evidence="2">Regulator of Vps4 activity in the MVB pathway protein</fullName>
    </submittedName>
</protein>
<accession>A0A5A7R1T9</accession>